<feature type="compositionally biased region" description="Low complexity" evidence="5">
    <location>
        <begin position="19"/>
        <end position="43"/>
    </location>
</feature>
<feature type="compositionally biased region" description="Polar residues" evidence="5">
    <location>
        <begin position="62"/>
        <end position="79"/>
    </location>
</feature>
<proteinExistence type="inferred from homology"/>
<comment type="similarity">
    <text evidence="2">Belongs to the SLX9 family.</text>
</comment>
<dbReference type="GO" id="GO:0030688">
    <property type="term" value="C:preribosome, small subunit precursor"/>
    <property type="evidence" value="ECO:0007669"/>
    <property type="project" value="InterPro"/>
</dbReference>
<evidence type="ECO:0000313" key="6">
    <source>
        <dbReference type="EMBL" id="SPO20013.1"/>
    </source>
</evidence>
<dbReference type="OrthoDB" id="18703at2759"/>
<evidence type="ECO:0000256" key="5">
    <source>
        <dbReference type="SAM" id="MobiDB-lite"/>
    </source>
</evidence>
<comment type="subcellular location">
    <subcellularLocation>
        <location evidence="1">Nucleus</location>
        <location evidence="1">Nucleolus</location>
    </subcellularLocation>
</comment>
<reference evidence="6 7" key="1">
    <citation type="submission" date="2018-03" db="EMBL/GenBank/DDBJ databases">
        <authorList>
            <person name="Guldener U."/>
        </authorList>
    </citation>
    <scope>NUCLEOTIDE SEQUENCE [LARGE SCALE GENOMIC DNA]</scope>
    <source>
        <strain evidence="6 7">NBRC100155</strain>
    </source>
</reference>
<protein>
    <recommendedName>
        <fullName evidence="3">Ribosome biogenesis protein SLX9</fullName>
    </recommendedName>
</protein>
<keyword evidence="4" id="KW-0539">Nucleus</keyword>
<organism evidence="6 7">
    <name type="scientific">Ustilago trichophora</name>
    <dbReference type="NCBI Taxonomy" id="86804"/>
    <lineage>
        <taxon>Eukaryota</taxon>
        <taxon>Fungi</taxon>
        <taxon>Dikarya</taxon>
        <taxon>Basidiomycota</taxon>
        <taxon>Ustilaginomycotina</taxon>
        <taxon>Ustilaginomycetes</taxon>
        <taxon>Ustilaginales</taxon>
        <taxon>Ustilaginaceae</taxon>
        <taxon>Ustilago</taxon>
    </lineage>
</organism>
<dbReference type="InterPro" id="IPR028160">
    <property type="entry name" value="Slx9-like"/>
</dbReference>
<dbReference type="Proteomes" id="UP000324022">
    <property type="component" value="Unassembled WGS sequence"/>
</dbReference>
<name>A0A5C3DP43_9BASI</name>
<dbReference type="EMBL" id="OOIN01000001">
    <property type="protein sequence ID" value="SPO20013.1"/>
    <property type="molecule type" value="Genomic_DNA"/>
</dbReference>
<evidence type="ECO:0000256" key="2">
    <source>
        <dbReference type="ARBA" id="ARBA00011022"/>
    </source>
</evidence>
<evidence type="ECO:0000313" key="7">
    <source>
        <dbReference type="Proteomes" id="UP000324022"/>
    </source>
</evidence>
<gene>
    <name evidence="6" type="ORF">UTRI_00405_B</name>
</gene>
<evidence type="ECO:0000256" key="1">
    <source>
        <dbReference type="ARBA" id="ARBA00004604"/>
    </source>
</evidence>
<feature type="compositionally biased region" description="Acidic residues" evidence="5">
    <location>
        <begin position="119"/>
        <end position="140"/>
    </location>
</feature>
<evidence type="ECO:0000256" key="4">
    <source>
        <dbReference type="ARBA" id="ARBA00023242"/>
    </source>
</evidence>
<evidence type="ECO:0000256" key="3">
    <source>
        <dbReference type="ARBA" id="ARBA00021321"/>
    </source>
</evidence>
<dbReference type="Pfam" id="PF15341">
    <property type="entry name" value="SLX9"/>
    <property type="match status" value="1"/>
</dbReference>
<sequence>MARADQGIQGRSAPRSKSRSSVTASIRSRSSNAAPNASTAPPTQITKAAKRAMKRAELMSKVNPSTRTSLLNLEPSGNASLSKSSLRRQKRKQKEQLAGNSTGLKDLAEAMEEVAQQVQDDDDDDDQDNAFDMEDDDEDETPRGQKVSSSAYPLVGAQKTRKDATVTEKARKKALSLEMQRQNLILSDPAYTKNPFAALRLHAQNTLAFDKGTSKPKH</sequence>
<feature type="region of interest" description="Disordered" evidence="5">
    <location>
        <begin position="1"/>
        <end position="167"/>
    </location>
</feature>
<keyword evidence="7" id="KW-1185">Reference proteome</keyword>
<dbReference type="GO" id="GO:0000462">
    <property type="term" value="P:maturation of SSU-rRNA from tricistronic rRNA transcript (SSU-rRNA, 5.8S rRNA, LSU-rRNA)"/>
    <property type="evidence" value="ECO:0007669"/>
    <property type="project" value="InterPro"/>
</dbReference>
<dbReference type="GO" id="GO:0005730">
    <property type="term" value="C:nucleolus"/>
    <property type="evidence" value="ECO:0007669"/>
    <property type="project" value="UniProtKB-SubCell"/>
</dbReference>
<dbReference type="GO" id="GO:0030686">
    <property type="term" value="C:90S preribosome"/>
    <property type="evidence" value="ECO:0007669"/>
    <property type="project" value="InterPro"/>
</dbReference>
<accession>A0A5C3DP43</accession>
<dbReference type="AlphaFoldDB" id="A0A5C3DP43"/>